<dbReference type="PANTHER" id="PTHR37012:SF2">
    <property type="entry name" value="BZIP DOMAIN-CONTAINING PROTEIN-RELATED"/>
    <property type="match status" value="1"/>
</dbReference>
<dbReference type="GO" id="GO:0003700">
    <property type="term" value="F:DNA-binding transcription factor activity"/>
    <property type="evidence" value="ECO:0007669"/>
    <property type="project" value="InterPro"/>
</dbReference>
<dbReference type="EMBL" id="BBTG02000036">
    <property type="protein sequence ID" value="GAO15608.1"/>
    <property type="molecule type" value="Genomic_DNA"/>
</dbReference>
<evidence type="ECO:0000313" key="3">
    <source>
        <dbReference type="Proteomes" id="UP000054053"/>
    </source>
</evidence>
<dbReference type="HOGENOM" id="CLU_079681_1_0_1"/>
<proteinExistence type="predicted"/>
<evidence type="ECO:0000256" key="1">
    <source>
        <dbReference type="SAM" id="MobiDB-lite"/>
    </source>
</evidence>
<dbReference type="AlphaFoldDB" id="A0A063BR60"/>
<comment type="caution">
    <text evidence="2">The sequence shown here is derived from an EMBL/GenBank/DDBJ whole genome shotgun (WGS) entry which is preliminary data.</text>
</comment>
<feature type="compositionally biased region" description="Low complexity" evidence="1">
    <location>
        <begin position="1"/>
        <end position="13"/>
    </location>
</feature>
<reference evidence="3" key="1">
    <citation type="journal article" date="2016" name="Genome Announc.">
        <title>Genome sequence of Ustilaginoidea virens IPU010, a rice pathogenic fungus causing false smut.</title>
        <authorList>
            <person name="Kumagai T."/>
            <person name="Ishii T."/>
            <person name="Terai G."/>
            <person name="Umemura M."/>
            <person name="Machida M."/>
            <person name="Asai K."/>
        </authorList>
    </citation>
    <scope>NUCLEOTIDE SEQUENCE [LARGE SCALE GENOMIC DNA]</scope>
    <source>
        <strain evidence="3">IPU010</strain>
    </source>
</reference>
<gene>
    <name evidence="2" type="ORF">UVI_02050400</name>
</gene>
<sequence length="293" mass="31559">MPRSSSAEPTKPSSSKRKGTRSVSTLTPSQLARKRANDREAQRAIRARTKEHIERLERELDELRSVQNRDKTVQDLMRRNRALEDELRQLKDSMGVSITSSPYSAPTGTVSASASAVGAAGRSDDAGLALAAAAPRPTRLLTRCSSVYDDSCGTFASPRMSPLPAGGADYIPDYSPTSVTSVTSVTAAAAAAQQQYVPMPNCEAWASTLPSSVPSPASSVHTEEYGPASGYIPTSVPSNMMGAAAIELVNETYLHQNQQQQAQHQQQRLQNWNNMYTAMYYDGGSQNAACISR</sequence>
<name>A0A063BR60_USTVR</name>
<dbReference type="Gene3D" id="1.20.5.170">
    <property type="match status" value="1"/>
</dbReference>
<dbReference type="Proteomes" id="UP000054053">
    <property type="component" value="Unassembled WGS sequence"/>
</dbReference>
<feature type="compositionally biased region" description="Basic and acidic residues" evidence="1">
    <location>
        <begin position="35"/>
        <end position="44"/>
    </location>
</feature>
<feature type="compositionally biased region" description="Polar residues" evidence="1">
    <location>
        <begin position="21"/>
        <end position="30"/>
    </location>
</feature>
<organism evidence="2 3">
    <name type="scientific">Ustilaginoidea virens</name>
    <name type="common">Rice false smut fungus</name>
    <name type="synonym">Villosiclava virens</name>
    <dbReference type="NCBI Taxonomy" id="1159556"/>
    <lineage>
        <taxon>Eukaryota</taxon>
        <taxon>Fungi</taxon>
        <taxon>Dikarya</taxon>
        <taxon>Ascomycota</taxon>
        <taxon>Pezizomycotina</taxon>
        <taxon>Sordariomycetes</taxon>
        <taxon>Hypocreomycetidae</taxon>
        <taxon>Hypocreales</taxon>
        <taxon>Clavicipitaceae</taxon>
        <taxon>Ustilaginoidea</taxon>
    </lineage>
</organism>
<protein>
    <submittedName>
        <fullName evidence="2">Uncharacterized protein</fullName>
    </submittedName>
</protein>
<dbReference type="InterPro" id="IPR046347">
    <property type="entry name" value="bZIP_sf"/>
</dbReference>
<dbReference type="SUPFAM" id="SSF57959">
    <property type="entry name" value="Leucine zipper domain"/>
    <property type="match status" value="1"/>
</dbReference>
<dbReference type="PANTHER" id="PTHR37012">
    <property type="entry name" value="B-ZIP TRANSCRIPTION FACTOR (EUROFUNG)-RELATED"/>
    <property type="match status" value="1"/>
</dbReference>
<accession>A0A063BR60</accession>
<feature type="region of interest" description="Disordered" evidence="1">
    <location>
        <begin position="1"/>
        <end position="44"/>
    </location>
</feature>
<dbReference type="CDD" id="cd14688">
    <property type="entry name" value="bZIP_YAP"/>
    <property type="match status" value="1"/>
</dbReference>
<evidence type="ECO:0000313" key="2">
    <source>
        <dbReference type="EMBL" id="GAO15608.1"/>
    </source>
</evidence>